<feature type="non-terminal residue" evidence="2">
    <location>
        <position position="74"/>
    </location>
</feature>
<dbReference type="EMBL" id="OW152839">
    <property type="protein sequence ID" value="CAH2060712.1"/>
    <property type="molecule type" value="Genomic_DNA"/>
</dbReference>
<sequence>MSTSRRHLSESGRSLPARHFQPNSASSFGIGEFVEFAARAPFRPVMTAASSHRRNSLAARVRFIALRNGVIGNA</sequence>
<evidence type="ECO:0000313" key="3">
    <source>
        <dbReference type="Proteomes" id="UP000837857"/>
    </source>
</evidence>
<dbReference type="Proteomes" id="UP000837857">
    <property type="component" value="Chromosome 27"/>
</dbReference>
<gene>
    <name evidence="2" type="ORF">IPOD504_LOCUS11157</name>
</gene>
<proteinExistence type="predicted"/>
<protein>
    <submittedName>
        <fullName evidence="2">Uncharacterized protein</fullName>
    </submittedName>
</protein>
<name>A0ABN8IKH4_9NEOP</name>
<feature type="region of interest" description="Disordered" evidence="1">
    <location>
        <begin position="1"/>
        <end position="26"/>
    </location>
</feature>
<evidence type="ECO:0000256" key="1">
    <source>
        <dbReference type="SAM" id="MobiDB-lite"/>
    </source>
</evidence>
<accession>A0ABN8IKH4</accession>
<evidence type="ECO:0000313" key="2">
    <source>
        <dbReference type="EMBL" id="CAH2060712.1"/>
    </source>
</evidence>
<keyword evidence="3" id="KW-1185">Reference proteome</keyword>
<organism evidence="2 3">
    <name type="scientific">Iphiclides podalirius</name>
    <name type="common">scarce swallowtail</name>
    <dbReference type="NCBI Taxonomy" id="110791"/>
    <lineage>
        <taxon>Eukaryota</taxon>
        <taxon>Metazoa</taxon>
        <taxon>Ecdysozoa</taxon>
        <taxon>Arthropoda</taxon>
        <taxon>Hexapoda</taxon>
        <taxon>Insecta</taxon>
        <taxon>Pterygota</taxon>
        <taxon>Neoptera</taxon>
        <taxon>Endopterygota</taxon>
        <taxon>Lepidoptera</taxon>
        <taxon>Glossata</taxon>
        <taxon>Ditrysia</taxon>
        <taxon>Papilionoidea</taxon>
        <taxon>Papilionidae</taxon>
        <taxon>Papilioninae</taxon>
        <taxon>Iphiclides</taxon>
    </lineage>
</organism>
<reference evidence="2" key="1">
    <citation type="submission" date="2022-03" db="EMBL/GenBank/DDBJ databases">
        <authorList>
            <person name="Martin H S."/>
        </authorList>
    </citation>
    <scope>NUCLEOTIDE SEQUENCE</scope>
</reference>